<dbReference type="PANTHER" id="PTHR42852:SF6">
    <property type="entry name" value="THIOL:DISULFIDE INTERCHANGE PROTEIN DSBE"/>
    <property type="match status" value="1"/>
</dbReference>
<dbReference type="RefSeq" id="WP_119440410.1">
    <property type="nucleotide sequence ID" value="NZ_QWGR01000028.1"/>
</dbReference>
<dbReference type="OrthoDB" id="6399635at2"/>
<organism evidence="6 7">
    <name type="scientific">Maribellus luteus</name>
    <dbReference type="NCBI Taxonomy" id="2305463"/>
    <lineage>
        <taxon>Bacteria</taxon>
        <taxon>Pseudomonadati</taxon>
        <taxon>Bacteroidota</taxon>
        <taxon>Bacteroidia</taxon>
        <taxon>Marinilabiliales</taxon>
        <taxon>Prolixibacteraceae</taxon>
        <taxon>Maribellus</taxon>
    </lineage>
</organism>
<dbReference type="InterPro" id="IPR013766">
    <property type="entry name" value="Thioredoxin_domain"/>
</dbReference>
<dbReference type="InterPro" id="IPR036249">
    <property type="entry name" value="Thioredoxin-like_sf"/>
</dbReference>
<dbReference type="InterPro" id="IPR050553">
    <property type="entry name" value="Thioredoxin_ResA/DsbE_sf"/>
</dbReference>
<comment type="caution">
    <text evidence="6">The sequence shown here is derived from an EMBL/GenBank/DDBJ whole genome shotgun (WGS) entry which is preliminary data.</text>
</comment>
<dbReference type="PROSITE" id="PS51352">
    <property type="entry name" value="THIOREDOXIN_2"/>
    <property type="match status" value="1"/>
</dbReference>
<accession>A0A399ST84</accession>
<evidence type="ECO:0000256" key="4">
    <source>
        <dbReference type="ARBA" id="ARBA00023284"/>
    </source>
</evidence>
<feature type="domain" description="Thioredoxin" evidence="5">
    <location>
        <begin position="249"/>
        <end position="386"/>
    </location>
</feature>
<evidence type="ECO:0000313" key="6">
    <source>
        <dbReference type="EMBL" id="RIJ45353.1"/>
    </source>
</evidence>
<keyword evidence="3" id="KW-1015">Disulfide bond</keyword>
<dbReference type="PANTHER" id="PTHR42852">
    <property type="entry name" value="THIOL:DISULFIDE INTERCHANGE PROTEIN DSBE"/>
    <property type="match status" value="1"/>
</dbReference>
<evidence type="ECO:0000256" key="3">
    <source>
        <dbReference type="ARBA" id="ARBA00023157"/>
    </source>
</evidence>
<dbReference type="InterPro" id="IPR000866">
    <property type="entry name" value="AhpC/TSA"/>
</dbReference>
<dbReference type="Pfam" id="PF00578">
    <property type="entry name" value="AhpC-TSA"/>
    <property type="match status" value="1"/>
</dbReference>
<name>A0A399ST84_9BACT</name>
<evidence type="ECO:0000256" key="2">
    <source>
        <dbReference type="ARBA" id="ARBA00022748"/>
    </source>
</evidence>
<gene>
    <name evidence="6" type="ORF">D1614_23300</name>
</gene>
<dbReference type="CDD" id="cd02966">
    <property type="entry name" value="TlpA_like_family"/>
    <property type="match status" value="1"/>
</dbReference>
<keyword evidence="2" id="KW-0201">Cytochrome c-type biogenesis</keyword>
<dbReference type="AlphaFoldDB" id="A0A399ST84"/>
<comment type="subcellular location">
    <subcellularLocation>
        <location evidence="1">Cell envelope</location>
    </subcellularLocation>
</comment>
<keyword evidence="7" id="KW-1185">Reference proteome</keyword>
<dbReference type="Pfam" id="PF14289">
    <property type="entry name" value="DUF4369"/>
    <property type="match status" value="1"/>
</dbReference>
<dbReference type="GO" id="GO:0017004">
    <property type="term" value="P:cytochrome complex assembly"/>
    <property type="evidence" value="ECO:0007669"/>
    <property type="project" value="UniProtKB-KW"/>
</dbReference>
<evidence type="ECO:0000313" key="7">
    <source>
        <dbReference type="Proteomes" id="UP000265926"/>
    </source>
</evidence>
<dbReference type="EMBL" id="QWGR01000028">
    <property type="protein sequence ID" value="RIJ45353.1"/>
    <property type="molecule type" value="Genomic_DNA"/>
</dbReference>
<evidence type="ECO:0000259" key="5">
    <source>
        <dbReference type="PROSITE" id="PS51352"/>
    </source>
</evidence>
<dbReference type="Proteomes" id="UP000265926">
    <property type="component" value="Unassembled WGS sequence"/>
</dbReference>
<evidence type="ECO:0000256" key="1">
    <source>
        <dbReference type="ARBA" id="ARBA00004196"/>
    </source>
</evidence>
<keyword evidence="4" id="KW-0676">Redox-active center</keyword>
<sequence length="386" mass="43436">MVNRILFLLIAVVVMLASCSKKDNQFTVSGVITHAEGDTIYLEEVHTTTVKTADKVKINKNGEFKFKGTAGIPTFYLLKLSERNFITLLVDSAENIVVKADAINFSREYNVTGSPGSEQVQMLDSHLKKTLYRLDSLESLSNLYKGNPDYDDVRPKWASQYDSIVQAQVDFSTNFVRENPFSIASVLALYQKFHTNDPGYIINDLQVMKTAASALNAVYPKSEQVQALYNNTLQYVREQQAQRMRKFIEEQGTNSPDLVLPDMNGKEVSLASLRGKVVLLQFWAAVDRGSRIQNPVLAELYEKYQRKGFEIYQVSVDENRAEWVDAIDKDKMKWINVGDMKGSTTATVTFNVPSIPFNYLLDKEGTVVARNLQGPALDKAIGNLLK</sequence>
<dbReference type="Gene3D" id="3.40.30.10">
    <property type="entry name" value="Glutaredoxin"/>
    <property type="match status" value="1"/>
</dbReference>
<protein>
    <submittedName>
        <fullName evidence="6">AhpC/TSA family protein</fullName>
    </submittedName>
</protein>
<dbReference type="PROSITE" id="PS51257">
    <property type="entry name" value="PROKAR_LIPOPROTEIN"/>
    <property type="match status" value="1"/>
</dbReference>
<dbReference type="SUPFAM" id="SSF52833">
    <property type="entry name" value="Thioredoxin-like"/>
    <property type="match status" value="1"/>
</dbReference>
<reference evidence="6 7" key="1">
    <citation type="submission" date="2018-08" db="EMBL/GenBank/DDBJ databases">
        <title>Pallidiluteibacterium maritimus gen. nov., sp. nov., isolated from coastal sediment.</title>
        <authorList>
            <person name="Zhou L.Y."/>
        </authorList>
    </citation>
    <scope>NUCLEOTIDE SEQUENCE [LARGE SCALE GENOMIC DNA]</scope>
    <source>
        <strain evidence="6 7">XSD2</strain>
    </source>
</reference>
<dbReference type="InterPro" id="IPR025380">
    <property type="entry name" value="DUF4369"/>
</dbReference>
<proteinExistence type="predicted"/>
<dbReference type="GO" id="GO:0030313">
    <property type="term" value="C:cell envelope"/>
    <property type="evidence" value="ECO:0007669"/>
    <property type="project" value="UniProtKB-SubCell"/>
</dbReference>